<sequence>MLFISCNNEDIATIVAENLEKAGIRLKLNSQEMSAWQTKIMYDKNFSITMLAGYQGPDVSGIDNRVKTVGSVNIAGYKNPHLDELLGKADQYSEVKDRKQYYDEVQKILS</sequence>
<dbReference type="GO" id="GO:0015833">
    <property type="term" value="P:peptide transport"/>
    <property type="evidence" value="ECO:0007669"/>
    <property type="project" value="TreeGrafter"/>
</dbReference>
<evidence type="ECO:0000313" key="5">
    <source>
        <dbReference type="Proteomes" id="UP000063781"/>
    </source>
</evidence>
<dbReference type="PANTHER" id="PTHR30290:SF9">
    <property type="entry name" value="OLIGOPEPTIDE-BINDING PROTEIN APPA"/>
    <property type="match status" value="1"/>
</dbReference>
<dbReference type="STRING" id="1514105.AOC36_01400"/>
<gene>
    <name evidence="4" type="ORF">AOC36_01400</name>
</gene>
<keyword evidence="2" id="KW-0813">Transport</keyword>
<dbReference type="SUPFAM" id="SSF53850">
    <property type="entry name" value="Periplasmic binding protein-like II"/>
    <property type="match status" value="1"/>
</dbReference>
<accession>A0A0X8GYD8</accession>
<dbReference type="InterPro" id="IPR039424">
    <property type="entry name" value="SBP_5"/>
</dbReference>
<evidence type="ECO:0000313" key="4">
    <source>
        <dbReference type="EMBL" id="AMC92690.1"/>
    </source>
</evidence>
<dbReference type="Proteomes" id="UP000063781">
    <property type="component" value="Chromosome"/>
</dbReference>
<dbReference type="GO" id="GO:1904680">
    <property type="term" value="F:peptide transmembrane transporter activity"/>
    <property type="evidence" value="ECO:0007669"/>
    <property type="project" value="TreeGrafter"/>
</dbReference>
<dbReference type="KEGG" id="erl:AOC36_01400"/>
<keyword evidence="5" id="KW-1185">Reference proteome</keyword>
<keyword evidence="3" id="KW-0732">Signal</keyword>
<dbReference type="PANTHER" id="PTHR30290">
    <property type="entry name" value="PERIPLASMIC BINDING COMPONENT OF ABC TRANSPORTER"/>
    <property type="match status" value="1"/>
</dbReference>
<dbReference type="EMBL" id="CP013213">
    <property type="protein sequence ID" value="AMC92690.1"/>
    <property type="molecule type" value="Genomic_DNA"/>
</dbReference>
<evidence type="ECO:0000256" key="3">
    <source>
        <dbReference type="ARBA" id="ARBA00022729"/>
    </source>
</evidence>
<proteinExistence type="inferred from homology"/>
<dbReference type="RefSeq" id="WP_067630370.1">
    <property type="nucleotide sequence ID" value="NZ_CP013213.1"/>
</dbReference>
<dbReference type="AlphaFoldDB" id="A0A0X8GYD8"/>
<organism evidence="4 5">
    <name type="scientific">Erysipelothrix larvae</name>
    <dbReference type="NCBI Taxonomy" id="1514105"/>
    <lineage>
        <taxon>Bacteria</taxon>
        <taxon>Bacillati</taxon>
        <taxon>Bacillota</taxon>
        <taxon>Erysipelotrichia</taxon>
        <taxon>Erysipelotrichales</taxon>
        <taxon>Erysipelotrichaceae</taxon>
        <taxon>Erysipelothrix</taxon>
    </lineage>
</organism>
<comment type="similarity">
    <text evidence="1">Belongs to the bacterial solute-binding protein 5 family.</text>
</comment>
<name>A0A0X8GYD8_9FIRM</name>
<dbReference type="OrthoDB" id="9796817at2"/>
<reference evidence="4 5" key="1">
    <citation type="submission" date="2015-10" db="EMBL/GenBank/DDBJ databases">
        <title>Erysipelothrix larvae sp. LV19 isolated from the larval gut of the rhinoceros beetle, Trypoxylus dichotomus.</title>
        <authorList>
            <person name="Lim S."/>
            <person name="Kim B.-C."/>
        </authorList>
    </citation>
    <scope>NUCLEOTIDE SEQUENCE [LARGE SCALE GENOMIC DNA]</scope>
    <source>
        <strain evidence="4 5">LV19</strain>
    </source>
</reference>
<evidence type="ECO:0000256" key="1">
    <source>
        <dbReference type="ARBA" id="ARBA00005695"/>
    </source>
</evidence>
<evidence type="ECO:0000256" key="2">
    <source>
        <dbReference type="ARBA" id="ARBA00022448"/>
    </source>
</evidence>
<protein>
    <submittedName>
        <fullName evidence="4">Uncharacterized protein</fullName>
    </submittedName>
</protein>
<dbReference type="Gene3D" id="3.10.105.10">
    <property type="entry name" value="Dipeptide-binding Protein, Domain 3"/>
    <property type="match status" value="1"/>
</dbReference>